<keyword evidence="4" id="KW-0539">Nucleus</keyword>
<dbReference type="PANTHER" id="PTHR12663:SF0">
    <property type="entry name" value="PRECOCIOUS DISSOCIATION OF SISTERS 5, ISOFORM A"/>
    <property type="match status" value="1"/>
</dbReference>
<dbReference type="InterPro" id="IPR016024">
    <property type="entry name" value="ARM-type_fold"/>
</dbReference>
<evidence type="ECO:0000313" key="6">
    <source>
        <dbReference type="EMBL" id="WFD40590.1"/>
    </source>
</evidence>
<evidence type="ECO:0000256" key="2">
    <source>
        <dbReference type="ARBA" id="ARBA00022618"/>
    </source>
</evidence>
<name>A0AAF0JBU1_9BASI</name>
<dbReference type="GO" id="GO:0007064">
    <property type="term" value="P:mitotic sister chromatid cohesion"/>
    <property type="evidence" value="ECO:0007669"/>
    <property type="project" value="InterPro"/>
</dbReference>
<dbReference type="GO" id="GO:0005634">
    <property type="term" value="C:nucleus"/>
    <property type="evidence" value="ECO:0007669"/>
    <property type="project" value="UniProtKB-SubCell"/>
</dbReference>
<gene>
    <name evidence="6" type="primary">PDS5</name>
    <name evidence="6" type="ORF">MJAP1_003578</name>
</gene>
<keyword evidence="7" id="KW-1185">Reference proteome</keyword>
<dbReference type="InterPro" id="IPR011989">
    <property type="entry name" value="ARM-like"/>
</dbReference>
<reference evidence="6" key="1">
    <citation type="submission" date="2023-03" db="EMBL/GenBank/DDBJ databases">
        <title>Mating type loci evolution in Malassezia.</title>
        <authorList>
            <person name="Coelho M.A."/>
        </authorList>
    </citation>
    <scope>NUCLEOTIDE SEQUENCE</scope>
    <source>
        <strain evidence="6">CBS 9431</strain>
    </source>
</reference>
<keyword evidence="3" id="KW-0498">Mitosis</keyword>
<keyword evidence="2" id="KW-0132">Cell division</keyword>
<organism evidence="6 7">
    <name type="scientific">Malassezia japonica</name>
    <dbReference type="NCBI Taxonomy" id="223818"/>
    <lineage>
        <taxon>Eukaryota</taxon>
        <taxon>Fungi</taxon>
        <taxon>Dikarya</taxon>
        <taxon>Basidiomycota</taxon>
        <taxon>Ustilaginomycotina</taxon>
        <taxon>Malasseziomycetes</taxon>
        <taxon>Malasseziales</taxon>
        <taxon>Malasseziaceae</taxon>
        <taxon>Malassezia</taxon>
    </lineage>
</organism>
<evidence type="ECO:0000256" key="5">
    <source>
        <dbReference type="ARBA" id="ARBA00023306"/>
    </source>
</evidence>
<dbReference type="Gene3D" id="1.25.10.10">
    <property type="entry name" value="Leucine-rich Repeat Variant"/>
    <property type="match status" value="1"/>
</dbReference>
<dbReference type="AlphaFoldDB" id="A0AAF0JBU1"/>
<protein>
    <submittedName>
        <fullName evidence="6">Sister chromatid cohesion protein pds5</fullName>
    </submittedName>
</protein>
<dbReference type="Proteomes" id="UP001217754">
    <property type="component" value="Chromosome 7"/>
</dbReference>
<dbReference type="PANTHER" id="PTHR12663">
    <property type="entry name" value="ANDROGEN INDUCED INHIBITOR OF PROLIFERATION AS3 / PDS5-RELATED"/>
    <property type="match status" value="1"/>
</dbReference>
<dbReference type="GO" id="GO:0051301">
    <property type="term" value="P:cell division"/>
    <property type="evidence" value="ECO:0007669"/>
    <property type="project" value="UniProtKB-KW"/>
</dbReference>
<evidence type="ECO:0000256" key="1">
    <source>
        <dbReference type="ARBA" id="ARBA00004123"/>
    </source>
</evidence>
<comment type="subcellular location">
    <subcellularLocation>
        <location evidence="1">Nucleus</location>
    </subcellularLocation>
</comment>
<sequence>MTRRLRFRGRLSASGGTDAVLERVQSLRKELAAIEQDTIDTSELDAHCDALKQKDLLQHKNKRVRASVACCLSDMLRLYAPNAPFSEGEIAQIFAQFLAQLTDPDTGLGARDAPGYSDTVYLLESLSTVKSVALVCDVPNASKLVAAYVSQLLELAGEELATNVELYLADVLVQLVEEGATLPKAALDALMHAFDEDAAPSTTSVAAAVCRATQDRLQKHVAQYFAEGMRTRKEALEDIHARIVRIAGSVPSLLTSVVPQLEAELAQEDAETRALATQVLASLFALPSPAAFAQQYPSAWKAWQSRAIDRQASVRLDWVAGALRIAAAHAALGQALAEPLSGRVGDPEERVRLALAHGVGALDYETLRHALPVKVLRQLALRGKDRKAAVRSAALHAVGRAYELAYPELRRDPGATEHFAWIPAQVLPCALAGTPDVVHSVAEALDTHILPVQAPDAYVARLAYVWRVLDEEGRAALYYYTNLRLQRPGALDAFLTAWEEGTVSPDVARAAAAVLRLDAAALESVAAWKDEGAFADLRLAFDAQTPLADAYDARQRVALLAADEAPEAAMAVAMLARAGSYPILNTSCVLPLLDEDAPGLRAYLAEAPQLLVPQAAALAERAAAAADAPALALLSALATAAPDALGPDALGAAGASRDALLAALAAACDSHPIAPYAAAVLARLDAPQLSTAVATFETHVALGSDAERASAYAALGAVAECDVHAVRVDTLIEQIVELLLGAWTADDVLGAWPGDELVWTPGDALQVRVAALHCLVGVLLGEPSVERARPVLKLLYVVAASGEARAEVHTPPHAAARMRLAAARSLVRLGECGAYRSLIVPRLSRLAHVLQDEEFEVRSRLLHTLLVRLARGALPPTFHALLYIVALDPEDEMRTRVATYLKRAAAALSEPARHQLDVSFVRLLHLLAHHPDFRAEGEELVHFAQYLDFFLACHATEANIGTLMQCAAQVKTALDATAAPSDALGVLGELAQLVVQRTADAHGWNVPHAAPESLPSDLYASATDEGAAQRRFLSERVVELVQRQGTKRAKRQKKDD</sequence>
<dbReference type="SUPFAM" id="SSF48371">
    <property type="entry name" value="ARM repeat"/>
    <property type="match status" value="1"/>
</dbReference>
<dbReference type="GO" id="GO:0000785">
    <property type="term" value="C:chromatin"/>
    <property type="evidence" value="ECO:0007669"/>
    <property type="project" value="TreeGrafter"/>
</dbReference>
<dbReference type="GO" id="GO:0006281">
    <property type="term" value="P:DNA repair"/>
    <property type="evidence" value="ECO:0007669"/>
    <property type="project" value="TreeGrafter"/>
</dbReference>
<evidence type="ECO:0000256" key="3">
    <source>
        <dbReference type="ARBA" id="ARBA00022776"/>
    </source>
</evidence>
<evidence type="ECO:0000313" key="7">
    <source>
        <dbReference type="Proteomes" id="UP001217754"/>
    </source>
</evidence>
<dbReference type="Pfam" id="PF20168">
    <property type="entry name" value="PDS5"/>
    <property type="match status" value="1"/>
</dbReference>
<proteinExistence type="predicted"/>
<dbReference type="EMBL" id="CP119964">
    <property type="protein sequence ID" value="WFD40590.1"/>
    <property type="molecule type" value="Genomic_DNA"/>
</dbReference>
<evidence type="ECO:0000256" key="4">
    <source>
        <dbReference type="ARBA" id="ARBA00023242"/>
    </source>
</evidence>
<accession>A0AAF0JBU1</accession>
<dbReference type="CDD" id="cd19953">
    <property type="entry name" value="PDS5"/>
    <property type="match status" value="1"/>
</dbReference>
<dbReference type="GeneID" id="85227229"/>
<keyword evidence="5" id="KW-0131">Cell cycle</keyword>
<dbReference type="RefSeq" id="XP_060123487.1">
    <property type="nucleotide sequence ID" value="XM_060267504.1"/>
</dbReference>
<dbReference type="InterPro" id="IPR039776">
    <property type="entry name" value="Pds5"/>
</dbReference>